<dbReference type="HAMAP" id="MF_01934">
    <property type="entry name" value="MenB"/>
    <property type="match status" value="1"/>
</dbReference>
<dbReference type="AlphaFoldDB" id="A0A7S2UF89"/>
<proteinExistence type="inferred from homology"/>
<reference evidence="5" key="1">
    <citation type="submission" date="2021-01" db="EMBL/GenBank/DDBJ databases">
        <authorList>
            <person name="Corre E."/>
            <person name="Pelletier E."/>
            <person name="Niang G."/>
            <person name="Scheremetjew M."/>
            <person name="Finn R."/>
            <person name="Kale V."/>
            <person name="Holt S."/>
            <person name="Cochrane G."/>
            <person name="Meng A."/>
            <person name="Brown T."/>
            <person name="Cohen L."/>
        </authorList>
    </citation>
    <scope>NUCLEOTIDE SEQUENCE</scope>
    <source>
        <strain evidence="5">CCMP2084</strain>
    </source>
</reference>
<evidence type="ECO:0000256" key="3">
    <source>
        <dbReference type="RuleBase" id="RU003707"/>
    </source>
</evidence>
<dbReference type="SUPFAM" id="SSF52096">
    <property type="entry name" value="ClpP/crotonase"/>
    <property type="match status" value="1"/>
</dbReference>
<dbReference type="InterPro" id="IPR029045">
    <property type="entry name" value="ClpP/crotonase-like_dom_sf"/>
</dbReference>
<dbReference type="InterPro" id="IPR010198">
    <property type="entry name" value="DHNA-CoA_synthase_MenB"/>
</dbReference>
<dbReference type="InterPro" id="IPR001753">
    <property type="entry name" value="Enoyl-CoA_hydra/iso"/>
</dbReference>
<dbReference type="EMBL" id="HBHQ01014568">
    <property type="protein sequence ID" value="CAD9817890.1"/>
    <property type="molecule type" value="Transcribed_RNA"/>
</dbReference>
<protein>
    <recommendedName>
        <fullName evidence="6">1,4-dihydroxy-2-naphthoyl-CoA synthase</fullName>
    </recommendedName>
</protein>
<feature type="region of interest" description="Disordered" evidence="4">
    <location>
        <begin position="1"/>
        <end position="35"/>
    </location>
</feature>
<organism evidence="5">
    <name type="scientific">Attheya septentrionalis</name>
    <dbReference type="NCBI Taxonomy" id="420275"/>
    <lineage>
        <taxon>Eukaryota</taxon>
        <taxon>Sar</taxon>
        <taxon>Stramenopiles</taxon>
        <taxon>Ochrophyta</taxon>
        <taxon>Bacillariophyta</taxon>
        <taxon>Coscinodiscophyceae</taxon>
        <taxon>Chaetocerotophycidae</taxon>
        <taxon>Chaetocerotales</taxon>
        <taxon>Attheyaceae</taxon>
        <taxon>Attheya</taxon>
    </lineage>
</organism>
<evidence type="ECO:0000256" key="4">
    <source>
        <dbReference type="SAM" id="MobiDB-lite"/>
    </source>
</evidence>
<dbReference type="Gene3D" id="1.10.12.10">
    <property type="entry name" value="Lyase 2-enoyl-coa Hydratase, Chain A, domain 2"/>
    <property type="match status" value="1"/>
</dbReference>
<gene>
    <name evidence="5" type="ORF">ASEP1449_LOCUS9722</name>
</gene>
<evidence type="ECO:0000313" key="5">
    <source>
        <dbReference type="EMBL" id="CAD9817890.1"/>
    </source>
</evidence>
<dbReference type="GO" id="GO:0009234">
    <property type="term" value="P:menaquinone biosynthetic process"/>
    <property type="evidence" value="ECO:0007669"/>
    <property type="project" value="InterPro"/>
</dbReference>
<dbReference type="PROSITE" id="PS00166">
    <property type="entry name" value="ENOYL_COA_HYDRATASE"/>
    <property type="match status" value="1"/>
</dbReference>
<evidence type="ECO:0000256" key="1">
    <source>
        <dbReference type="ARBA" id="ARBA00000177"/>
    </source>
</evidence>
<dbReference type="Gene3D" id="3.90.226.10">
    <property type="entry name" value="2-enoyl-CoA Hydratase, Chain A, domain 1"/>
    <property type="match status" value="1"/>
</dbReference>
<comment type="similarity">
    <text evidence="3">Belongs to the enoyl-CoA hydratase/isomerase family.</text>
</comment>
<dbReference type="InterPro" id="IPR014748">
    <property type="entry name" value="Enoyl-CoA_hydra_C"/>
</dbReference>
<name>A0A7S2UF89_9STRA</name>
<dbReference type="GO" id="GO:0008935">
    <property type="term" value="F:1,4-dihydroxy-2-naphthoyl-CoA synthase activity"/>
    <property type="evidence" value="ECO:0007669"/>
    <property type="project" value="UniProtKB-EC"/>
</dbReference>
<dbReference type="PANTHER" id="PTHR43113">
    <property type="entry name" value="NUCLEOSIDE-DIPHOSPHATE-SUGAR EPIMERASE"/>
    <property type="match status" value="1"/>
</dbReference>
<dbReference type="Pfam" id="PF00378">
    <property type="entry name" value="ECH_1"/>
    <property type="match status" value="1"/>
</dbReference>
<dbReference type="PANTHER" id="PTHR43113:SF1">
    <property type="entry name" value="1,4-DIHYDROXY-2-NAPHTHOYL-COA SYNTHASE, PEROXISOMAL"/>
    <property type="match status" value="1"/>
</dbReference>
<dbReference type="CDD" id="cd06558">
    <property type="entry name" value="crotonase-like"/>
    <property type="match status" value="1"/>
</dbReference>
<comment type="catalytic activity">
    <reaction evidence="1">
        <text>2-succinylbenzoyl-CoA + H(+) = 1,4-dihydroxy-2-naphthoyl-CoA + H2O</text>
        <dbReference type="Rhea" id="RHEA:26562"/>
        <dbReference type="ChEBI" id="CHEBI:15377"/>
        <dbReference type="ChEBI" id="CHEBI:15378"/>
        <dbReference type="ChEBI" id="CHEBI:57364"/>
        <dbReference type="ChEBI" id="CHEBI:58897"/>
        <dbReference type="EC" id="4.1.3.36"/>
    </reaction>
</comment>
<keyword evidence="2" id="KW-0456">Lyase</keyword>
<dbReference type="InterPro" id="IPR018376">
    <property type="entry name" value="Enoyl-CoA_hyd/isom_CS"/>
</dbReference>
<sequence length="338" mass="37211">MASDEGKMDVASMAAARKASKTAPPTKHRDGFSLGSTNEPIVYDEDNKDLTHHYYPKFTDITYHVSTRDGCARIAFDRMHKLHAFRPQTIEQIKQALDLATKDVRVGVILLTSNVDEQVRTPAFSAGGDQHVRSNQGGYAYAYSTEENGQPTDDNEAVPRLHVLDLQVQMRRCPKPIIAVVQGYAIGGGHILHMMCDLTLASENAVFGQTGPRMGSFDAGYGSVQLAKHVGDKKAREIWFTCRFYDAQEALQMGLINAVFSKDKLDGGVAQWVRRINSNSPTALACIKATLNADQDGVAQMGGHLTRLFYMSAEGQEGRNAYLEGRAPQFRSLPTSRL</sequence>
<evidence type="ECO:0000256" key="2">
    <source>
        <dbReference type="ARBA" id="ARBA00023239"/>
    </source>
</evidence>
<evidence type="ECO:0008006" key="6">
    <source>
        <dbReference type="Google" id="ProtNLM"/>
    </source>
</evidence>
<accession>A0A7S2UF89</accession>